<sequence length="148" mass="16911">MLSMGHSSSFQLEKNLYLFIRSFTEKLQSATKFIWNQFEQPVQRKGVQQLTTFLETKIGVTYSTNNEIHSSADYMADSPGDLKAEITGLLFLKMTHGMPGLKGVQPGQGDRWDQGYAVTAWFLDYCYSLRDGFVVELNARMRNDYSDN</sequence>
<dbReference type="PANTHER" id="PTHR33321">
    <property type="match status" value="1"/>
</dbReference>
<organism evidence="1 2">
    <name type="scientific">Dillenia turbinata</name>
    <dbReference type="NCBI Taxonomy" id="194707"/>
    <lineage>
        <taxon>Eukaryota</taxon>
        <taxon>Viridiplantae</taxon>
        <taxon>Streptophyta</taxon>
        <taxon>Embryophyta</taxon>
        <taxon>Tracheophyta</taxon>
        <taxon>Spermatophyta</taxon>
        <taxon>Magnoliopsida</taxon>
        <taxon>eudicotyledons</taxon>
        <taxon>Gunneridae</taxon>
        <taxon>Pentapetalae</taxon>
        <taxon>Dilleniales</taxon>
        <taxon>Dilleniaceae</taxon>
        <taxon>Dillenia</taxon>
    </lineage>
</organism>
<evidence type="ECO:0000313" key="2">
    <source>
        <dbReference type="Proteomes" id="UP001370490"/>
    </source>
</evidence>
<gene>
    <name evidence="1" type="ORF">RJ641_013594</name>
</gene>
<accession>A0AAN8ZUW3</accession>
<dbReference type="AlphaFoldDB" id="A0AAN8ZUW3"/>
<dbReference type="Proteomes" id="UP001370490">
    <property type="component" value="Unassembled WGS sequence"/>
</dbReference>
<dbReference type="Pfam" id="PF04450">
    <property type="entry name" value="BSP"/>
    <property type="match status" value="2"/>
</dbReference>
<name>A0AAN8ZUW3_9MAGN</name>
<dbReference type="EMBL" id="JBAMMX010000002">
    <property type="protein sequence ID" value="KAK6946050.1"/>
    <property type="molecule type" value="Genomic_DNA"/>
</dbReference>
<dbReference type="InterPro" id="IPR007541">
    <property type="entry name" value="Uncharacterised_BSP"/>
</dbReference>
<comment type="caution">
    <text evidence="1">The sequence shown here is derived from an EMBL/GenBank/DDBJ whole genome shotgun (WGS) entry which is preliminary data.</text>
</comment>
<protein>
    <submittedName>
        <fullName evidence="1">Basic secretory protein</fullName>
    </submittedName>
</protein>
<keyword evidence="2" id="KW-1185">Reference proteome</keyword>
<dbReference type="PANTHER" id="PTHR33321:SF12">
    <property type="entry name" value="PLANT BASIC SECRETORY PROTEIN (BSP) FAMILY PROTEIN"/>
    <property type="match status" value="1"/>
</dbReference>
<proteinExistence type="predicted"/>
<evidence type="ECO:0000313" key="1">
    <source>
        <dbReference type="EMBL" id="KAK6946050.1"/>
    </source>
</evidence>
<reference evidence="1 2" key="1">
    <citation type="submission" date="2023-12" db="EMBL/GenBank/DDBJ databases">
        <title>A high-quality genome assembly for Dillenia turbinata (Dilleniales).</title>
        <authorList>
            <person name="Chanderbali A."/>
        </authorList>
    </citation>
    <scope>NUCLEOTIDE SEQUENCE [LARGE SCALE GENOMIC DNA]</scope>
    <source>
        <strain evidence="1">LSX21</strain>
        <tissue evidence="1">Leaf</tissue>
    </source>
</reference>